<name>A0A5J5IDX3_9BACT</name>
<protein>
    <submittedName>
        <fullName evidence="2">Class I SAM-dependent methyltransferase</fullName>
    </submittedName>
</protein>
<feature type="domain" description="Methyltransferase type 11" evidence="1">
    <location>
        <begin position="44"/>
        <end position="127"/>
    </location>
</feature>
<dbReference type="PANTHER" id="PTHR42912">
    <property type="entry name" value="METHYLTRANSFERASE"/>
    <property type="match status" value="1"/>
</dbReference>
<dbReference type="SUPFAM" id="SSF53335">
    <property type="entry name" value="S-adenosyl-L-methionine-dependent methyltransferases"/>
    <property type="match status" value="1"/>
</dbReference>
<keyword evidence="3" id="KW-1185">Reference proteome</keyword>
<sequence length="241" mass="28208">MRTENLRRLENLKLTKFNFYYLHYKSFYKELALAINKYATGKVLDIGCGNKPYEKLFGQKITDYIGCDIVQSNSRKVDILCQGNSIPLASNSFDTVFSTQTIEHMEDHQGLINESFRLIKPGGYFILSGPMYWHLHEEPHDFFRFTRFGFQYILEKAGFKVEEINPNGGMWAMTGQTLIHAIINSNSKSFFIRSSCYLFKKCRLCWFINLFFSWMDKVDYNPRNTLNYVVIGKKPITDLNL</sequence>
<dbReference type="GO" id="GO:0008757">
    <property type="term" value="F:S-adenosylmethionine-dependent methyltransferase activity"/>
    <property type="evidence" value="ECO:0007669"/>
    <property type="project" value="InterPro"/>
</dbReference>
<dbReference type="InterPro" id="IPR050508">
    <property type="entry name" value="Methyltransf_Superfamily"/>
</dbReference>
<dbReference type="RefSeq" id="WP_150416975.1">
    <property type="nucleotide sequence ID" value="NZ_VYQF01000013.1"/>
</dbReference>
<accession>A0A5J5IDX3</accession>
<reference evidence="2 3" key="1">
    <citation type="submission" date="2019-09" db="EMBL/GenBank/DDBJ databases">
        <title>Draft genome sequence of Ginsengibacter sp. BR5-29.</title>
        <authorList>
            <person name="Im W.-T."/>
        </authorList>
    </citation>
    <scope>NUCLEOTIDE SEQUENCE [LARGE SCALE GENOMIC DNA]</scope>
    <source>
        <strain evidence="2 3">BR5-29</strain>
    </source>
</reference>
<evidence type="ECO:0000313" key="2">
    <source>
        <dbReference type="EMBL" id="KAA9034603.1"/>
    </source>
</evidence>
<dbReference type="GO" id="GO:0032259">
    <property type="term" value="P:methylation"/>
    <property type="evidence" value="ECO:0007669"/>
    <property type="project" value="UniProtKB-KW"/>
</dbReference>
<dbReference type="InterPro" id="IPR029063">
    <property type="entry name" value="SAM-dependent_MTases_sf"/>
</dbReference>
<organism evidence="2 3">
    <name type="scientific">Ginsengibacter hankyongi</name>
    <dbReference type="NCBI Taxonomy" id="2607284"/>
    <lineage>
        <taxon>Bacteria</taxon>
        <taxon>Pseudomonadati</taxon>
        <taxon>Bacteroidota</taxon>
        <taxon>Chitinophagia</taxon>
        <taxon>Chitinophagales</taxon>
        <taxon>Chitinophagaceae</taxon>
        <taxon>Ginsengibacter</taxon>
    </lineage>
</organism>
<dbReference type="AlphaFoldDB" id="A0A5J5IDX3"/>
<dbReference type="Proteomes" id="UP000326903">
    <property type="component" value="Unassembled WGS sequence"/>
</dbReference>
<keyword evidence="2" id="KW-0808">Transferase</keyword>
<gene>
    <name evidence="2" type="ORF">FW778_21575</name>
</gene>
<dbReference type="CDD" id="cd02440">
    <property type="entry name" value="AdoMet_MTases"/>
    <property type="match status" value="1"/>
</dbReference>
<proteinExistence type="predicted"/>
<evidence type="ECO:0000259" key="1">
    <source>
        <dbReference type="Pfam" id="PF08241"/>
    </source>
</evidence>
<dbReference type="InterPro" id="IPR013216">
    <property type="entry name" value="Methyltransf_11"/>
</dbReference>
<keyword evidence="2" id="KW-0489">Methyltransferase</keyword>
<dbReference type="EMBL" id="VYQF01000013">
    <property type="protein sequence ID" value="KAA9034603.1"/>
    <property type="molecule type" value="Genomic_DNA"/>
</dbReference>
<evidence type="ECO:0000313" key="3">
    <source>
        <dbReference type="Proteomes" id="UP000326903"/>
    </source>
</evidence>
<dbReference type="Pfam" id="PF08241">
    <property type="entry name" value="Methyltransf_11"/>
    <property type="match status" value="1"/>
</dbReference>
<dbReference type="Gene3D" id="3.40.50.150">
    <property type="entry name" value="Vaccinia Virus protein VP39"/>
    <property type="match status" value="1"/>
</dbReference>
<comment type="caution">
    <text evidence="2">The sequence shown here is derived from an EMBL/GenBank/DDBJ whole genome shotgun (WGS) entry which is preliminary data.</text>
</comment>